<organism evidence="6 7">
    <name type="scientific">Paramicrosporidium saccamoebae</name>
    <dbReference type="NCBI Taxonomy" id="1246581"/>
    <lineage>
        <taxon>Eukaryota</taxon>
        <taxon>Fungi</taxon>
        <taxon>Fungi incertae sedis</taxon>
        <taxon>Cryptomycota</taxon>
        <taxon>Cryptomycota incertae sedis</taxon>
        <taxon>Paramicrosporidium</taxon>
    </lineage>
</organism>
<dbReference type="Proteomes" id="UP000240830">
    <property type="component" value="Unassembled WGS sequence"/>
</dbReference>
<dbReference type="OrthoDB" id="442863at2759"/>
<evidence type="ECO:0000259" key="5">
    <source>
        <dbReference type="Pfam" id="PF08170"/>
    </source>
</evidence>
<dbReference type="EMBL" id="MTSL01000186">
    <property type="protein sequence ID" value="PJF17202.1"/>
    <property type="molecule type" value="Genomic_DNA"/>
</dbReference>
<dbReference type="InterPro" id="IPR009723">
    <property type="entry name" value="Pop1_N"/>
</dbReference>
<dbReference type="GO" id="GO:0005655">
    <property type="term" value="C:nucleolar ribonuclease P complex"/>
    <property type="evidence" value="ECO:0007669"/>
    <property type="project" value="InterPro"/>
</dbReference>
<dbReference type="InterPro" id="IPR012590">
    <property type="entry name" value="POPLD_dom"/>
</dbReference>
<keyword evidence="2" id="KW-0819">tRNA processing</keyword>
<evidence type="ECO:0000313" key="6">
    <source>
        <dbReference type="EMBL" id="PJF17202.1"/>
    </source>
</evidence>
<dbReference type="InterPro" id="IPR029043">
    <property type="entry name" value="GcvT/YgfZ_C"/>
</dbReference>
<proteinExistence type="predicted"/>
<dbReference type="STRING" id="1246581.A0A2H9THF0"/>
<dbReference type="GO" id="GO:0000172">
    <property type="term" value="C:ribonuclease MRP complex"/>
    <property type="evidence" value="ECO:0007669"/>
    <property type="project" value="InterPro"/>
</dbReference>
<evidence type="ECO:0000256" key="2">
    <source>
        <dbReference type="ARBA" id="ARBA00022694"/>
    </source>
</evidence>
<dbReference type="SUPFAM" id="SSF103025">
    <property type="entry name" value="Folate-binding domain"/>
    <property type="match status" value="1"/>
</dbReference>
<evidence type="ECO:0000256" key="1">
    <source>
        <dbReference type="ARBA" id="ARBA00004123"/>
    </source>
</evidence>
<protein>
    <submittedName>
        <fullName evidence="6">Uncharacterized protein</fullName>
    </submittedName>
</protein>
<name>A0A2H9THF0_9FUNG</name>
<keyword evidence="7" id="KW-1185">Reference proteome</keyword>
<dbReference type="InterPro" id="IPR039182">
    <property type="entry name" value="Pop1"/>
</dbReference>
<dbReference type="SUPFAM" id="SSF101790">
    <property type="entry name" value="Aminomethyltransferase beta-barrel domain"/>
    <property type="match status" value="1"/>
</dbReference>
<dbReference type="PANTHER" id="PTHR22731:SF3">
    <property type="entry name" value="RIBONUCLEASES P_MRP PROTEIN SUBUNIT POP1"/>
    <property type="match status" value="1"/>
</dbReference>
<dbReference type="PANTHER" id="PTHR22731">
    <property type="entry name" value="RIBONUCLEASES P/MRP PROTEIN SUBUNIT POP1"/>
    <property type="match status" value="1"/>
</dbReference>
<dbReference type="Pfam" id="PF08170">
    <property type="entry name" value="POPLD"/>
    <property type="match status" value="1"/>
</dbReference>
<dbReference type="AlphaFoldDB" id="A0A2H9THF0"/>
<feature type="domain" description="POPLD" evidence="5">
    <location>
        <begin position="369"/>
        <end position="458"/>
    </location>
</feature>
<comment type="subcellular location">
    <subcellularLocation>
        <location evidence="1">Nucleus</location>
    </subcellularLocation>
</comment>
<dbReference type="GO" id="GO:0001682">
    <property type="term" value="P:tRNA 5'-leader removal"/>
    <property type="evidence" value="ECO:0007669"/>
    <property type="project" value="InterPro"/>
</dbReference>
<sequence>MPGTLDPLVFAKARTAEVLLLKKEIQDGEFRGARRVFQTLSRSMRRRAASYNIRRLPVRLRQKALDEAAKDPSTVQKAIKKPPCRRRRRRMGDIAKNFESRMTSKRWLETHLWHAKRAKMDNLWGYRIAVRSNEKCRKSCIRASVAKCFLYDSSYHEIVQFSHPFGEFLEMIEPHISAKIHANSTTLGHFFWNTDLSHNGIIIGPAKLILTVQEGLPILRAIVHPLISSRIQVLLPQATVVRGEYSMFELEGSQSPEFLSCILSMQFKYPQVCSSNIYEWSCKDPRFAFPQKLTDRREPCDSDLTSIDGDFWSKSGSVHRKSQKEINDLLSLHTIPGTKLQPTEADPRMPVLLIFETMEQIIRRKHHRVTVIVPKGWGSALWRSLIFAGARFGGLEERQAVDAEHGRPVFPNDYPSSSAYLPYSEKLFKELEDKWNRRPPAKRINYSRLGIQQPFRIDLSLLGENCKICRLECTGRGVPEWNGRVFIDGQLVGFITTGFYSQTHGKGIAFATCAIQNLPIPTQQPTDPIQQLTCPIQVSISGFEGPHRSAIITKIF</sequence>
<evidence type="ECO:0000256" key="3">
    <source>
        <dbReference type="ARBA" id="ARBA00023242"/>
    </source>
</evidence>
<evidence type="ECO:0000259" key="4">
    <source>
        <dbReference type="Pfam" id="PF06978"/>
    </source>
</evidence>
<dbReference type="Gene3D" id="2.40.30.110">
    <property type="entry name" value="Aminomethyltransferase beta-barrel domains"/>
    <property type="match status" value="1"/>
</dbReference>
<dbReference type="Pfam" id="PF06978">
    <property type="entry name" value="POP1_N"/>
    <property type="match status" value="2"/>
</dbReference>
<feature type="domain" description="Pop1 N-terminal" evidence="4">
    <location>
        <begin position="10"/>
        <end position="90"/>
    </location>
</feature>
<keyword evidence="3" id="KW-0539">Nucleus</keyword>
<gene>
    <name evidence="6" type="ORF">PSACC_02999</name>
</gene>
<accession>A0A2H9THF0</accession>
<evidence type="ECO:0000313" key="7">
    <source>
        <dbReference type="Proteomes" id="UP000240830"/>
    </source>
</evidence>
<feature type="domain" description="Pop1 N-terminal" evidence="4">
    <location>
        <begin position="95"/>
        <end position="161"/>
    </location>
</feature>
<reference evidence="6 7" key="1">
    <citation type="submission" date="2016-10" db="EMBL/GenBank/DDBJ databases">
        <title>The genome of Paramicrosporidium saccamoebae is the missing link in understanding Cryptomycota and Microsporidia evolution.</title>
        <authorList>
            <person name="Quandt C.A."/>
            <person name="Beaudet D."/>
            <person name="Corsaro D."/>
            <person name="Michel R."/>
            <person name="Corradi N."/>
            <person name="James T."/>
        </authorList>
    </citation>
    <scope>NUCLEOTIDE SEQUENCE [LARGE SCALE GENOMIC DNA]</scope>
    <source>
        <strain evidence="6 7">KSL3</strain>
    </source>
</reference>
<comment type="caution">
    <text evidence="6">The sequence shown here is derived from an EMBL/GenBank/DDBJ whole genome shotgun (WGS) entry which is preliminary data.</text>
</comment>